<protein>
    <submittedName>
        <fullName evidence="3">Lysophospholipase L1-like esterase</fullName>
    </submittedName>
</protein>
<feature type="domain" description="SGNH hydrolase-type esterase" evidence="2">
    <location>
        <begin position="52"/>
        <end position="216"/>
    </location>
</feature>
<dbReference type="InterPro" id="IPR051532">
    <property type="entry name" value="Ester_Hydrolysis_Enzymes"/>
</dbReference>
<evidence type="ECO:0000313" key="3">
    <source>
        <dbReference type="EMBL" id="PXV68777.1"/>
    </source>
</evidence>
<comment type="caution">
    <text evidence="3">The sequence shown here is derived from an EMBL/GenBank/DDBJ whole genome shotgun (WGS) entry which is preliminary data.</text>
</comment>
<keyword evidence="4" id="KW-1185">Reference proteome</keyword>
<accession>A0A2V3PSS6</accession>
<dbReference type="Proteomes" id="UP000247973">
    <property type="component" value="Unassembled WGS sequence"/>
</dbReference>
<proteinExistence type="predicted"/>
<evidence type="ECO:0000313" key="4">
    <source>
        <dbReference type="Proteomes" id="UP000247973"/>
    </source>
</evidence>
<keyword evidence="1" id="KW-0732">Signal</keyword>
<dbReference type="AlphaFoldDB" id="A0A2V3PSS6"/>
<dbReference type="PANTHER" id="PTHR30383">
    <property type="entry name" value="THIOESTERASE 1/PROTEASE 1/LYSOPHOSPHOLIPASE L1"/>
    <property type="match status" value="1"/>
</dbReference>
<feature type="chain" id="PRO_5016058240" evidence="1">
    <location>
        <begin position="24"/>
        <end position="231"/>
    </location>
</feature>
<dbReference type="RefSeq" id="WP_110308770.1">
    <property type="nucleotide sequence ID" value="NZ_QICL01000001.1"/>
</dbReference>
<gene>
    <name evidence="3" type="ORF">CLV62_10140</name>
</gene>
<dbReference type="PANTHER" id="PTHR30383:SF5">
    <property type="entry name" value="SGNH HYDROLASE-TYPE ESTERASE DOMAIN-CONTAINING PROTEIN"/>
    <property type="match status" value="1"/>
</dbReference>
<evidence type="ECO:0000256" key="1">
    <source>
        <dbReference type="SAM" id="SignalP"/>
    </source>
</evidence>
<organism evidence="3 4">
    <name type="scientific">Dysgonomonas alginatilytica</name>
    <dbReference type="NCBI Taxonomy" id="1605892"/>
    <lineage>
        <taxon>Bacteria</taxon>
        <taxon>Pseudomonadati</taxon>
        <taxon>Bacteroidota</taxon>
        <taxon>Bacteroidia</taxon>
        <taxon>Bacteroidales</taxon>
        <taxon>Dysgonomonadaceae</taxon>
        <taxon>Dysgonomonas</taxon>
    </lineage>
</organism>
<dbReference type="InterPro" id="IPR013830">
    <property type="entry name" value="SGNH_hydro"/>
</dbReference>
<evidence type="ECO:0000259" key="2">
    <source>
        <dbReference type="Pfam" id="PF13472"/>
    </source>
</evidence>
<dbReference type="OrthoDB" id="9805821at2"/>
<feature type="signal peptide" evidence="1">
    <location>
        <begin position="1"/>
        <end position="23"/>
    </location>
</feature>
<dbReference type="Gene3D" id="3.40.50.1110">
    <property type="entry name" value="SGNH hydrolase"/>
    <property type="match status" value="1"/>
</dbReference>
<dbReference type="EMBL" id="QICL01000001">
    <property type="protein sequence ID" value="PXV68777.1"/>
    <property type="molecule type" value="Genomic_DNA"/>
</dbReference>
<dbReference type="SUPFAM" id="SSF52266">
    <property type="entry name" value="SGNH hydrolase"/>
    <property type="match status" value="1"/>
</dbReference>
<dbReference type="GO" id="GO:0004622">
    <property type="term" value="F:phosphatidylcholine lysophospholipase activity"/>
    <property type="evidence" value="ECO:0007669"/>
    <property type="project" value="TreeGrafter"/>
</dbReference>
<dbReference type="InterPro" id="IPR036514">
    <property type="entry name" value="SGNH_hydro_sf"/>
</dbReference>
<reference evidence="3 4" key="1">
    <citation type="submission" date="2018-03" db="EMBL/GenBank/DDBJ databases">
        <title>Genomic Encyclopedia of Archaeal and Bacterial Type Strains, Phase II (KMG-II): from individual species to whole genera.</title>
        <authorList>
            <person name="Goeker M."/>
        </authorList>
    </citation>
    <scope>NUCLEOTIDE SEQUENCE [LARGE SCALE GENOMIC DNA]</scope>
    <source>
        <strain evidence="3 4">DSM 100214</strain>
    </source>
</reference>
<dbReference type="Pfam" id="PF13472">
    <property type="entry name" value="Lipase_GDSL_2"/>
    <property type="match status" value="1"/>
</dbReference>
<name>A0A2V3PSS6_9BACT</name>
<sequence>MKSIIQKALLYSILFFTTITASAQNKDWANINRYQANNKELMGSTKQIDAVFIGNSITENWVGLDRDFFINNNYIGRGISGQTSAQILLRMREDVIKLKPRLVVINAGTNDIAEGADTYNPEITLGNIISMVQLAQANNIKVVLGLLLPTKQYRWSPDIPDVANKVIDLNVRIINYADANNIPYIDYHSALKDKDNGLDIKYGDDGVHPKIKGYRIMEPLAKEAIEKALQQ</sequence>